<dbReference type="RefSeq" id="WP_101714913.1">
    <property type="nucleotide sequence ID" value="NZ_CP026100.1"/>
</dbReference>
<dbReference type="Proteomes" id="UP000234483">
    <property type="component" value="Unassembled WGS sequence"/>
</dbReference>
<proteinExistence type="predicted"/>
<evidence type="ECO:0000313" key="5">
    <source>
        <dbReference type="Proteomes" id="UP000281192"/>
    </source>
</evidence>
<evidence type="ECO:0000313" key="4">
    <source>
        <dbReference type="Proteomes" id="UP000234483"/>
    </source>
</evidence>
<sequence length="123" mass="13199">MSRKSSQQQVQIQAPVQVSGQGRGSSWPGLGDAPDDAPSGPFGRRGVSDAELSTPSVLHSDFQPPSIRARLHVLCALYAHTPSPARRLELLDSLEGQVLELAHLMALDLLDNGWRPEPGRDAA</sequence>
<reference evidence="3 4" key="1">
    <citation type="submission" date="2017-12" db="EMBL/GenBank/DDBJ databases">
        <title>The genome sequence of Caulobacter flavus CGMCC1 15093.</title>
        <authorList>
            <person name="Gao J."/>
            <person name="Mao X."/>
            <person name="Sun J."/>
        </authorList>
    </citation>
    <scope>NUCLEOTIDE SEQUENCE [LARGE SCALE GENOMIC DNA]</scope>
    <source>
        <strain evidence="3 4">CGMCC1 15093</strain>
    </source>
</reference>
<accession>A0A2N5CNJ7</accession>
<name>A0A2N5CNJ7_9CAUL</name>
<evidence type="ECO:0000313" key="2">
    <source>
        <dbReference type="EMBL" id="AYV49347.1"/>
    </source>
</evidence>
<reference evidence="2 5" key="2">
    <citation type="submission" date="2018-01" db="EMBL/GenBank/DDBJ databases">
        <title>Complete genome sequence of Caulobacter flavus RHGG3.</title>
        <authorList>
            <person name="Yang E."/>
        </authorList>
    </citation>
    <scope>NUCLEOTIDE SEQUENCE [LARGE SCALE GENOMIC DNA]</scope>
    <source>
        <strain evidence="2 5">RHGG3</strain>
    </source>
</reference>
<dbReference type="EMBL" id="PJRQ01000043">
    <property type="protein sequence ID" value="PLR08076.1"/>
    <property type="molecule type" value="Genomic_DNA"/>
</dbReference>
<keyword evidence="5" id="KW-1185">Reference proteome</keyword>
<dbReference type="AlphaFoldDB" id="A0A2N5CNJ7"/>
<dbReference type="Proteomes" id="UP000281192">
    <property type="component" value="Chromosome"/>
</dbReference>
<feature type="region of interest" description="Disordered" evidence="1">
    <location>
        <begin position="1"/>
        <end position="62"/>
    </location>
</feature>
<dbReference type="KEGG" id="cfh:C1707_25620"/>
<organism evidence="3 4">
    <name type="scientific">Caulobacter flavus</name>
    <dbReference type="NCBI Taxonomy" id="1679497"/>
    <lineage>
        <taxon>Bacteria</taxon>
        <taxon>Pseudomonadati</taxon>
        <taxon>Pseudomonadota</taxon>
        <taxon>Alphaproteobacteria</taxon>
        <taxon>Caulobacterales</taxon>
        <taxon>Caulobacteraceae</taxon>
        <taxon>Caulobacter</taxon>
    </lineage>
</organism>
<dbReference type="EMBL" id="CP026100">
    <property type="protein sequence ID" value="AYV49347.1"/>
    <property type="molecule type" value="Genomic_DNA"/>
</dbReference>
<feature type="compositionally biased region" description="Low complexity" evidence="1">
    <location>
        <begin position="1"/>
        <end position="19"/>
    </location>
</feature>
<gene>
    <name evidence="2" type="ORF">C1707_25620</name>
    <name evidence="3" type="ORF">CFHF_21130</name>
</gene>
<evidence type="ECO:0000313" key="3">
    <source>
        <dbReference type="EMBL" id="PLR08076.1"/>
    </source>
</evidence>
<dbReference type="OrthoDB" id="7189331at2"/>
<protein>
    <submittedName>
        <fullName evidence="3">Uncharacterized protein</fullName>
    </submittedName>
</protein>
<evidence type="ECO:0000256" key="1">
    <source>
        <dbReference type="SAM" id="MobiDB-lite"/>
    </source>
</evidence>